<name>A0A6A5S463_9PLEO</name>
<sequence>MAVEELMADSIERDPTEAPLLQDLSRHESPLQTLSRKRSASSSATASVRSHKKPTTEQLGRELGGLTEQLRALVGVMDKDYQWDALQAFFKVYEIIHSALKLAIVDAFGSEYLAKDFVMMRGKLRQNWVKTELLRRKVAIQSGGFSSEEFDAEMERIDWGGDGDLALKTVVEEVDEMENLVGLPKAGYNRMRFSPALGREPQWSWDITIELQGASMELGCKPAAMIAT</sequence>
<gene>
    <name evidence="2" type="ORF">EJ02DRAFT_489835</name>
</gene>
<feature type="region of interest" description="Disordered" evidence="1">
    <location>
        <begin position="1"/>
        <end position="61"/>
    </location>
</feature>
<dbReference type="Proteomes" id="UP000800038">
    <property type="component" value="Unassembled WGS sequence"/>
</dbReference>
<organism evidence="2 3">
    <name type="scientific">Clathrospora elynae</name>
    <dbReference type="NCBI Taxonomy" id="706981"/>
    <lineage>
        <taxon>Eukaryota</taxon>
        <taxon>Fungi</taxon>
        <taxon>Dikarya</taxon>
        <taxon>Ascomycota</taxon>
        <taxon>Pezizomycotina</taxon>
        <taxon>Dothideomycetes</taxon>
        <taxon>Pleosporomycetidae</taxon>
        <taxon>Pleosporales</taxon>
        <taxon>Diademaceae</taxon>
        <taxon>Clathrospora</taxon>
    </lineage>
</organism>
<evidence type="ECO:0000313" key="3">
    <source>
        <dbReference type="Proteomes" id="UP000800038"/>
    </source>
</evidence>
<keyword evidence="3" id="KW-1185">Reference proteome</keyword>
<accession>A0A6A5S463</accession>
<dbReference type="AlphaFoldDB" id="A0A6A5S463"/>
<proteinExistence type="predicted"/>
<protein>
    <submittedName>
        <fullName evidence="2">Uncharacterized protein</fullName>
    </submittedName>
</protein>
<evidence type="ECO:0000256" key="1">
    <source>
        <dbReference type="SAM" id="MobiDB-lite"/>
    </source>
</evidence>
<dbReference type="EMBL" id="ML976396">
    <property type="protein sequence ID" value="KAF1934703.1"/>
    <property type="molecule type" value="Genomic_DNA"/>
</dbReference>
<reference evidence="2" key="1">
    <citation type="journal article" date="2020" name="Stud. Mycol.">
        <title>101 Dothideomycetes genomes: a test case for predicting lifestyles and emergence of pathogens.</title>
        <authorList>
            <person name="Haridas S."/>
            <person name="Albert R."/>
            <person name="Binder M."/>
            <person name="Bloem J."/>
            <person name="Labutti K."/>
            <person name="Salamov A."/>
            <person name="Andreopoulos B."/>
            <person name="Baker S."/>
            <person name="Barry K."/>
            <person name="Bills G."/>
            <person name="Bluhm B."/>
            <person name="Cannon C."/>
            <person name="Castanera R."/>
            <person name="Culley D."/>
            <person name="Daum C."/>
            <person name="Ezra D."/>
            <person name="Gonzalez J."/>
            <person name="Henrissat B."/>
            <person name="Kuo A."/>
            <person name="Liang C."/>
            <person name="Lipzen A."/>
            <person name="Lutzoni F."/>
            <person name="Magnuson J."/>
            <person name="Mondo S."/>
            <person name="Nolan M."/>
            <person name="Ohm R."/>
            <person name="Pangilinan J."/>
            <person name="Park H.-J."/>
            <person name="Ramirez L."/>
            <person name="Alfaro M."/>
            <person name="Sun H."/>
            <person name="Tritt A."/>
            <person name="Yoshinaga Y."/>
            <person name="Zwiers L.-H."/>
            <person name="Turgeon B."/>
            <person name="Goodwin S."/>
            <person name="Spatafora J."/>
            <person name="Crous P."/>
            <person name="Grigoriev I."/>
        </authorList>
    </citation>
    <scope>NUCLEOTIDE SEQUENCE</scope>
    <source>
        <strain evidence="2">CBS 161.51</strain>
    </source>
</reference>
<evidence type="ECO:0000313" key="2">
    <source>
        <dbReference type="EMBL" id="KAF1934703.1"/>
    </source>
</evidence>